<evidence type="ECO:0000259" key="7">
    <source>
        <dbReference type="Pfam" id="PF02932"/>
    </source>
</evidence>
<dbReference type="GO" id="GO:0005230">
    <property type="term" value="F:extracellular ligand-gated monoatomic ion channel activity"/>
    <property type="evidence" value="ECO:0007669"/>
    <property type="project" value="InterPro"/>
</dbReference>
<dbReference type="OrthoDB" id="6108060at2759"/>
<organism evidence="8 9">
    <name type="scientific">Mizuhopecten yessoensis</name>
    <name type="common">Japanese scallop</name>
    <name type="synonym">Patinopecten yessoensis</name>
    <dbReference type="NCBI Taxonomy" id="6573"/>
    <lineage>
        <taxon>Eukaryota</taxon>
        <taxon>Metazoa</taxon>
        <taxon>Spiralia</taxon>
        <taxon>Lophotrochozoa</taxon>
        <taxon>Mollusca</taxon>
        <taxon>Bivalvia</taxon>
        <taxon>Autobranchia</taxon>
        <taxon>Pteriomorphia</taxon>
        <taxon>Pectinida</taxon>
        <taxon>Pectinoidea</taxon>
        <taxon>Pectinidae</taxon>
        <taxon>Mizuhopecten</taxon>
    </lineage>
</organism>
<keyword evidence="3 5" id="KW-1133">Transmembrane helix</keyword>
<dbReference type="EMBL" id="NEDP02000451">
    <property type="protein sequence ID" value="OWF55904.1"/>
    <property type="molecule type" value="Genomic_DNA"/>
</dbReference>
<dbReference type="GO" id="GO:0004888">
    <property type="term" value="F:transmembrane signaling receptor activity"/>
    <property type="evidence" value="ECO:0007669"/>
    <property type="project" value="InterPro"/>
</dbReference>
<evidence type="ECO:0000313" key="9">
    <source>
        <dbReference type="Proteomes" id="UP000242188"/>
    </source>
</evidence>
<keyword evidence="8" id="KW-0675">Receptor</keyword>
<reference evidence="8 9" key="1">
    <citation type="journal article" date="2017" name="Nat. Ecol. Evol.">
        <title>Scallop genome provides insights into evolution of bilaterian karyotype and development.</title>
        <authorList>
            <person name="Wang S."/>
            <person name="Zhang J."/>
            <person name="Jiao W."/>
            <person name="Li J."/>
            <person name="Xun X."/>
            <person name="Sun Y."/>
            <person name="Guo X."/>
            <person name="Huan P."/>
            <person name="Dong B."/>
            <person name="Zhang L."/>
            <person name="Hu X."/>
            <person name="Sun X."/>
            <person name="Wang J."/>
            <person name="Zhao C."/>
            <person name="Wang Y."/>
            <person name="Wang D."/>
            <person name="Huang X."/>
            <person name="Wang R."/>
            <person name="Lv J."/>
            <person name="Li Y."/>
            <person name="Zhang Z."/>
            <person name="Liu B."/>
            <person name="Lu W."/>
            <person name="Hui Y."/>
            <person name="Liang J."/>
            <person name="Zhou Z."/>
            <person name="Hou R."/>
            <person name="Li X."/>
            <person name="Liu Y."/>
            <person name="Li H."/>
            <person name="Ning X."/>
            <person name="Lin Y."/>
            <person name="Zhao L."/>
            <person name="Xing Q."/>
            <person name="Dou J."/>
            <person name="Li Y."/>
            <person name="Mao J."/>
            <person name="Guo H."/>
            <person name="Dou H."/>
            <person name="Li T."/>
            <person name="Mu C."/>
            <person name="Jiang W."/>
            <person name="Fu Q."/>
            <person name="Fu X."/>
            <person name="Miao Y."/>
            <person name="Liu J."/>
            <person name="Yu Q."/>
            <person name="Li R."/>
            <person name="Liao H."/>
            <person name="Li X."/>
            <person name="Kong Y."/>
            <person name="Jiang Z."/>
            <person name="Chourrout D."/>
            <person name="Li R."/>
            <person name="Bao Z."/>
        </authorList>
    </citation>
    <scope>NUCLEOTIDE SEQUENCE [LARGE SCALE GENOMIC DNA]</scope>
    <source>
        <strain evidence="8 9">PY_sf001</strain>
    </source>
</reference>
<feature type="transmembrane region" description="Helical" evidence="5">
    <location>
        <begin position="278"/>
        <end position="296"/>
    </location>
</feature>
<evidence type="ECO:0000313" key="8">
    <source>
        <dbReference type="EMBL" id="OWF55904.1"/>
    </source>
</evidence>
<evidence type="ECO:0000256" key="5">
    <source>
        <dbReference type="SAM" id="Phobius"/>
    </source>
</evidence>
<dbReference type="InterPro" id="IPR038050">
    <property type="entry name" value="Neuro_actylchol_rec"/>
</dbReference>
<evidence type="ECO:0000259" key="6">
    <source>
        <dbReference type="Pfam" id="PF02931"/>
    </source>
</evidence>
<dbReference type="Proteomes" id="UP000242188">
    <property type="component" value="Unassembled WGS sequence"/>
</dbReference>
<dbReference type="InterPro" id="IPR036734">
    <property type="entry name" value="Neur_chan_lig-bd_sf"/>
</dbReference>
<feature type="domain" description="Neurotransmitter-gated ion-channel ligand-binding" evidence="6">
    <location>
        <begin position="45"/>
        <end position="245"/>
    </location>
</feature>
<dbReference type="CDD" id="cd19051">
    <property type="entry name" value="LGIC_TM_cation"/>
    <property type="match status" value="1"/>
</dbReference>
<dbReference type="Pfam" id="PF02931">
    <property type="entry name" value="Neur_chan_LBD"/>
    <property type="match status" value="1"/>
</dbReference>
<feature type="transmembrane region" description="Helical" evidence="5">
    <location>
        <begin position="12"/>
        <end position="30"/>
    </location>
</feature>
<keyword evidence="4 5" id="KW-0472">Membrane</keyword>
<dbReference type="CDD" id="cd18989">
    <property type="entry name" value="LGIC_ECD_cation"/>
    <property type="match status" value="1"/>
</dbReference>
<dbReference type="Pfam" id="PF02932">
    <property type="entry name" value="Neur_chan_memb"/>
    <property type="match status" value="1"/>
</dbReference>
<keyword evidence="2 5" id="KW-0812">Transmembrane</keyword>
<name>A0A210R4S0_MIZYE</name>
<accession>A0A210R4S0</accession>
<dbReference type="InterPro" id="IPR006201">
    <property type="entry name" value="Neur_channel"/>
</dbReference>
<dbReference type="PRINTS" id="PR00252">
    <property type="entry name" value="NRIONCHANNEL"/>
</dbReference>
<dbReference type="FunFam" id="2.70.170.10:FF:000028">
    <property type="entry name" value="AcetylCholine Receptor"/>
    <property type="match status" value="1"/>
</dbReference>
<dbReference type="InterPro" id="IPR036719">
    <property type="entry name" value="Neuro-gated_channel_TM_sf"/>
</dbReference>
<comment type="subcellular location">
    <subcellularLocation>
        <location evidence="1">Membrane</location>
        <topology evidence="1">Multi-pass membrane protein</topology>
    </subcellularLocation>
</comment>
<dbReference type="PANTHER" id="PTHR18945">
    <property type="entry name" value="NEUROTRANSMITTER GATED ION CHANNEL"/>
    <property type="match status" value="1"/>
</dbReference>
<evidence type="ECO:0000256" key="1">
    <source>
        <dbReference type="ARBA" id="ARBA00004141"/>
    </source>
</evidence>
<dbReference type="AlphaFoldDB" id="A0A210R4S0"/>
<dbReference type="InterPro" id="IPR006202">
    <property type="entry name" value="Neur_chan_lig-bd"/>
</dbReference>
<keyword evidence="9" id="KW-1185">Reference proteome</keyword>
<evidence type="ECO:0000256" key="4">
    <source>
        <dbReference type="ARBA" id="ARBA00023136"/>
    </source>
</evidence>
<dbReference type="SUPFAM" id="SSF63712">
    <property type="entry name" value="Nicotinic receptor ligand binding domain-like"/>
    <property type="match status" value="1"/>
</dbReference>
<dbReference type="InterPro" id="IPR006029">
    <property type="entry name" value="Neurotrans-gated_channel_TM"/>
</dbReference>
<dbReference type="STRING" id="6573.A0A210R4S0"/>
<dbReference type="Gene3D" id="1.20.58.390">
    <property type="entry name" value="Neurotransmitter-gated ion-channel transmembrane domain"/>
    <property type="match status" value="1"/>
</dbReference>
<dbReference type="SUPFAM" id="SSF90112">
    <property type="entry name" value="Neurotransmitter-gated ion-channel transmembrane pore"/>
    <property type="match status" value="1"/>
</dbReference>
<gene>
    <name evidence="8" type="ORF">KP79_PYT22725</name>
</gene>
<evidence type="ECO:0000256" key="2">
    <source>
        <dbReference type="ARBA" id="ARBA00022692"/>
    </source>
</evidence>
<feature type="transmembrane region" description="Helical" evidence="5">
    <location>
        <begin position="407"/>
        <end position="427"/>
    </location>
</feature>
<dbReference type="GO" id="GO:0016020">
    <property type="term" value="C:membrane"/>
    <property type="evidence" value="ECO:0007669"/>
    <property type="project" value="UniProtKB-SubCell"/>
</dbReference>
<feature type="transmembrane region" description="Helical" evidence="5">
    <location>
        <begin position="308"/>
        <end position="329"/>
    </location>
</feature>
<proteinExistence type="predicted"/>
<comment type="caution">
    <text evidence="8">The sequence shown here is derived from an EMBL/GenBank/DDBJ whole genome shotgun (WGS) entry which is preliminary data.</text>
</comment>
<feature type="domain" description="Neurotransmitter-gated ion-channel transmembrane" evidence="7">
    <location>
        <begin position="253"/>
        <end position="384"/>
    </location>
</feature>
<protein>
    <submittedName>
        <fullName evidence="8">Neuronal acetylcholine receptor subunit alpha-7</fullName>
    </submittedName>
</protein>
<dbReference type="Gene3D" id="2.70.170.10">
    <property type="entry name" value="Neurotransmitter-gated ion-channel ligand-binding domain"/>
    <property type="match status" value="1"/>
</dbReference>
<evidence type="ECO:0000256" key="3">
    <source>
        <dbReference type="ARBA" id="ARBA00022989"/>
    </source>
</evidence>
<feature type="transmembrane region" description="Helical" evidence="5">
    <location>
        <begin position="249"/>
        <end position="272"/>
    </location>
</feature>
<sequence>MCFAEESCHFRITMTTARVILMLILLYITGESVQGRKGTMDDWIRLTNTLFANYTKEIYPVYNFTDVLMVDTAMMLLSIVDFDELAGIITVNAVLVVKWTDYRLKWDPNDYGGIEDIFVNASNVWKPYLYVQTTAQDLEPIGSNQFDVRINHTGHCIVLPGRLLRSSCVTDMRRFPVDSQVCDIVIRQWGIYPDEIQLVHTRKTFVMSAFSPNGEWNLDKTSVSEFIHLESPNNGVVFSIHITRKSMFFIIYLIMPVLILCFLNPFVFLFPASSGERISYTITMFLSLAVYMTLIGDNLPKVSDNMAGMTYFLLFALIYSGLLILLTIFTLRCEAVSDVCKFPKWLQKLTRFIHKLGINQQESDYTLNTNETREEYLDKKERENKLTDDVFGCVHKDDVTKLIDTSLFMISFGLMLGGTLWFLVYYYT</sequence>